<proteinExistence type="predicted"/>
<sequence>MTTPNTPEERTIVDDLAQVHAALRVHSHFFEQHGLADLTDDERLSVREDLEFIIGRLIVQNCDDTQLEKLEQEVRSNGTMAALRWLYSATPHTFRDAVHTGLFQLVDRLRNRYRQPVARAHRPVLAGERGGESVLSRREHSAR</sequence>
<evidence type="ECO:0000313" key="1">
    <source>
        <dbReference type="EMBL" id="GIF75730.1"/>
    </source>
</evidence>
<comment type="caution">
    <text evidence="1">The sequence shown here is derived from an EMBL/GenBank/DDBJ whole genome shotgun (WGS) entry which is preliminary data.</text>
</comment>
<accession>A0ABQ4CWU2</accession>
<dbReference type="Proteomes" id="UP000604117">
    <property type="component" value="Unassembled WGS sequence"/>
</dbReference>
<name>A0ABQ4CWU2_9ACTN</name>
<reference evidence="1 2" key="1">
    <citation type="submission" date="2021-01" db="EMBL/GenBank/DDBJ databases">
        <title>Whole genome shotgun sequence of Asanoa siamensis NBRC 107932.</title>
        <authorList>
            <person name="Komaki H."/>
            <person name="Tamura T."/>
        </authorList>
    </citation>
    <scope>NUCLEOTIDE SEQUENCE [LARGE SCALE GENOMIC DNA]</scope>
    <source>
        <strain evidence="1 2">NBRC 107932</strain>
    </source>
</reference>
<dbReference type="EMBL" id="BONE01000047">
    <property type="protein sequence ID" value="GIF75730.1"/>
    <property type="molecule type" value="Genomic_DNA"/>
</dbReference>
<dbReference type="RefSeq" id="WP_203716570.1">
    <property type="nucleotide sequence ID" value="NZ_BONE01000047.1"/>
</dbReference>
<protein>
    <recommendedName>
        <fullName evidence="3">CdiI immunity protein domain-containing protein</fullName>
    </recommendedName>
</protein>
<evidence type="ECO:0008006" key="3">
    <source>
        <dbReference type="Google" id="ProtNLM"/>
    </source>
</evidence>
<gene>
    <name evidence="1" type="ORF">Asi02nite_52480</name>
</gene>
<evidence type="ECO:0000313" key="2">
    <source>
        <dbReference type="Proteomes" id="UP000604117"/>
    </source>
</evidence>
<organism evidence="1 2">
    <name type="scientific">Asanoa siamensis</name>
    <dbReference type="NCBI Taxonomy" id="926357"/>
    <lineage>
        <taxon>Bacteria</taxon>
        <taxon>Bacillati</taxon>
        <taxon>Actinomycetota</taxon>
        <taxon>Actinomycetes</taxon>
        <taxon>Micromonosporales</taxon>
        <taxon>Micromonosporaceae</taxon>
        <taxon>Asanoa</taxon>
    </lineage>
</organism>
<keyword evidence="2" id="KW-1185">Reference proteome</keyword>